<keyword evidence="3 6" id="KW-1133">Transmembrane helix</keyword>
<dbReference type="SUPFAM" id="SSF117070">
    <property type="entry name" value="LEA14-like"/>
    <property type="match status" value="1"/>
</dbReference>
<dbReference type="Pfam" id="PF03168">
    <property type="entry name" value="LEA_2"/>
    <property type="match status" value="1"/>
</dbReference>
<evidence type="ECO:0000259" key="7">
    <source>
        <dbReference type="Pfam" id="PF03168"/>
    </source>
</evidence>
<name>A0A978W5R3_ZIZJJ</name>
<keyword evidence="4 6" id="KW-0472">Membrane</keyword>
<feature type="domain" description="Late embryogenesis abundant protein LEA-2 subgroup" evidence="7">
    <location>
        <begin position="99"/>
        <end position="194"/>
    </location>
</feature>
<evidence type="ECO:0000256" key="5">
    <source>
        <dbReference type="SAM" id="MobiDB-lite"/>
    </source>
</evidence>
<evidence type="ECO:0000256" key="1">
    <source>
        <dbReference type="ARBA" id="ARBA00004167"/>
    </source>
</evidence>
<comment type="caution">
    <text evidence="8">The sequence shown here is derived from an EMBL/GenBank/DDBJ whole genome shotgun (WGS) entry which is preliminary data.</text>
</comment>
<accession>A0A978W5R3</accession>
<proteinExistence type="predicted"/>
<comment type="subcellular location">
    <subcellularLocation>
        <location evidence="1">Membrane</location>
        <topology evidence="1">Single-pass membrane protein</topology>
    </subcellularLocation>
</comment>
<evidence type="ECO:0000256" key="6">
    <source>
        <dbReference type="SAM" id="Phobius"/>
    </source>
</evidence>
<sequence>MAASSKCDPPAPPPPPPPQTFPYTPLPSDHQNYVVLPIYYPSSRRRLRSISAFCLVLFAATVFVLWPSEPDLKIVRMHLNRIHIHTTPHVSIDVSILLTLKVRNADVYSMEYRALEVTVGYRGKVLGHVRSDNGRVRARGASYVDAEMDLYGVELFSDVVFLLEDLAKGTVPFTAVTEVQGQLGFLFFYFPLQVRKEIIPFFFGKSIIDEFEYNVQEAAAELEDYLFHCMYISPPM</sequence>
<dbReference type="InterPro" id="IPR004864">
    <property type="entry name" value="LEA_2"/>
</dbReference>
<evidence type="ECO:0000256" key="3">
    <source>
        <dbReference type="ARBA" id="ARBA00022989"/>
    </source>
</evidence>
<dbReference type="GO" id="GO:0016020">
    <property type="term" value="C:membrane"/>
    <property type="evidence" value="ECO:0007669"/>
    <property type="project" value="UniProtKB-SubCell"/>
</dbReference>
<evidence type="ECO:0000256" key="4">
    <source>
        <dbReference type="ARBA" id="ARBA00023136"/>
    </source>
</evidence>
<feature type="transmembrane region" description="Helical" evidence="6">
    <location>
        <begin position="50"/>
        <end position="68"/>
    </location>
</feature>
<organism evidence="8 9">
    <name type="scientific">Ziziphus jujuba var. spinosa</name>
    <dbReference type="NCBI Taxonomy" id="714518"/>
    <lineage>
        <taxon>Eukaryota</taxon>
        <taxon>Viridiplantae</taxon>
        <taxon>Streptophyta</taxon>
        <taxon>Embryophyta</taxon>
        <taxon>Tracheophyta</taxon>
        <taxon>Spermatophyta</taxon>
        <taxon>Magnoliopsida</taxon>
        <taxon>eudicotyledons</taxon>
        <taxon>Gunneridae</taxon>
        <taxon>Pentapetalae</taxon>
        <taxon>rosids</taxon>
        <taxon>fabids</taxon>
        <taxon>Rosales</taxon>
        <taxon>Rhamnaceae</taxon>
        <taxon>Paliureae</taxon>
        <taxon>Ziziphus</taxon>
    </lineage>
</organism>
<dbReference type="PANTHER" id="PTHR31234:SF69">
    <property type="entry name" value="EXPRESSED PROTEIN"/>
    <property type="match status" value="1"/>
</dbReference>
<protein>
    <recommendedName>
        <fullName evidence="7">Late embryogenesis abundant protein LEA-2 subgroup domain-containing protein</fullName>
    </recommendedName>
</protein>
<dbReference type="Proteomes" id="UP000813462">
    <property type="component" value="Unassembled WGS sequence"/>
</dbReference>
<reference evidence="8" key="1">
    <citation type="journal article" date="2021" name="Front. Plant Sci.">
        <title>Chromosome-Scale Genome Assembly for Chinese Sour Jujube and Insights Into Its Genome Evolution and Domestication Signature.</title>
        <authorList>
            <person name="Shen L.-Y."/>
            <person name="Luo H."/>
            <person name="Wang X.-L."/>
            <person name="Wang X.-M."/>
            <person name="Qiu X.-J."/>
            <person name="Liu H."/>
            <person name="Zhou S.-S."/>
            <person name="Jia K.-H."/>
            <person name="Nie S."/>
            <person name="Bao Y.-T."/>
            <person name="Zhang R.-G."/>
            <person name="Yun Q.-Z."/>
            <person name="Chai Y.-H."/>
            <person name="Lu J.-Y."/>
            <person name="Li Y."/>
            <person name="Zhao S.-W."/>
            <person name="Mao J.-F."/>
            <person name="Jia S.-G."/>
            <person name="Mao Y.-M."/>
        </authorList>
    </citation>
    <scope>NUCLEOTIDE SEQUENCE</scope>
    <source>
        <strain evidence="8">AT0</strain>
        <tissue evidence="8">Leaf</tissue>
    </source>
</reference>
<feature type="compositionally biased region" description="Pro residues" evidence="5">
    <location>
        <begin position="9"/>
        <end position="20"/>
    </location>
</feature>
<gene>
    <name evidence="8" type="ORF">FEM48_Zijuj01G0294800</name>
</gene>
<evidence type="ECO:0000256" key="2">
    <source>
        <dbReference type="ARBA" id="ARBA00022692"/>
    </source>
</evidence>
<dbReference type="EMBL" id="JAEACU010000001">
    <property type="protein sequence ID" value="KAH7547297.1"/>
    <property type="molecule type" value="Genomic_DNA"/>
</dbReference>
<feature type="region of interest" description="Disordered" evidence="5">
    <location>
        <begin position="1"/>
        <end position="25"/>
    </location>
</feature>
<evidence type="ECO:0000313" key="8">
    <source>
        <dbReference type="EMBL" id="KAH7547297.1"/>
    </source>
</evidence>
<dbReference type="GO" id="GO:0098542">
    <property type="term" value="P:defense response to other organism"/>
    <property type="evidence" value="ECO:0007669"/>
    <property type="project" value="InterPro"/>
</dbReference>
<evidence type="ECO:0000313" key="9">
    <source>
        <dbReference type="Proteomes" id="UP000813462"/>
    </source>
</evidence>
<dbReference type="AlphaFoldDB" id="A0A978W5R3"/>
<dbReference type="InterPro" id="IPR044839">
    <property type="entry name" value="NDR1-like"/>
</dbReference>
<dbReference type="PANTHER" id="PTHR31234">
    <property type="entry name" value="LATE EMBRYOGENESIS ABUNDANT (LEA) HYDROXYPROLINE-RICH GLYCOPROTEIN FAMILY"/>
    <property type="match status" value="1"/>
</dbReference>
<keyword evidence="2 6" id="KW-0812">Transmembrane</keyword>